<dbReference type="Pfam" id="PF22725">
    <property type="entry name" value="GFO_IDH_MocA_C3"/>
    <property type="match status" value="1"/>
</dbReference>
<protein>
    <submittedName>
        <fullName evidence="5">Gfo/Idh/MocA family oxidoreductase</fullName>
    </submittedName>
</protein>
<dbReference type="Gene3D" id="3.40.50.720">
    <property type="entry name" value="NAD(P)-binding Rossmann-like Domain"/>
    <property type="match status" value="1"/>
</dbReference>
<accession>A0ABW9YZN2</accession>
<dbReference type="InterPro" id="IPR036291">
    <property type="entry name" value="NAD(P)-bd_dom_sf"/>
</dbReference>
<comment type="caution">
    <text evidence="5">The sequence shown here is derived from an EMBL/GenBank/DDBJ whole genome shotgun (WGS) entry which is preliminary data.</text>
</comment>
<evidence type="ECO:0000313" key="6">
    <source>
        <dbReference type="Proteomes" id="UP000818323"/>
    </source>
</evidence>
<organism evidence="5 6">
    <name type="scientific">Microvirga arsenatis</name>
    <dbReference type="NCBI Taxonomy" id="2692265"/>
    <lineage>
        <taxon>Bacteria</taxon>
        <taxon>Pseudomonadati</taxon>
        <taxon>Pseudomonadota</taxon>
        <taxon>Alphaproteobacteria</taxon>
        <taxon>Hyphomicrobiales</taxon>
        <taxon>Methylobacteriaceae</taxon>
        <taxon>Microvirga</taxon>
    </lineage>
</organism>
<feature type="domain" description="Gfo/Idh/MocA-like oxidoreductase N-terminal" evidence="3">
    <location>
        <begin position="5"/>
        <end position="113"/>
    </location>
</feature>
<dbReference type="Proteomes" id="UP000818323">
    <property type="component" value="Unassembled WGS sequence"/>
</dbReference>
<keyword evidence="6" id="KW-1185">Reference proteome</keyword>
<dbReference type="RefSeq" id="WP_161723078.1">
    <property type="nucleotide sequence ID" value="NZ_JAAAXI010000006.1"/>
</dbReference>
<keyword evidence="2" id="KW-0560">Oxidoreductase</keyword>
<dbReference type="SUPFAM" id="SSF51735">
    <property type="entry name" value="NAD(P)-binding Rossmann-fold domains"/>
    <property type="match status" value="1"/>
</dbReference>
<evidence type="ECO:0000313" key="5">
    <source>
        <dbReference type="EMBL" id="NBJ25695.1"/>
    </source>
</evidence>
<evidence type="ECO:0000259" key="4">
    <source>
        <dbReference type="Pfam" id="PF22725"/>
    </source>
</evidence>
<comment type="similarity">
    <text evidence="1">Belongs to the Gfo/Idh/MocA family.</text>
</comment>
<gene>
    <name evidence="5" type="ORF">GR303_15150</name>
</gene>
<dbReference type="Gene3D" id="3.30.360.10">
    <property type="entry name" value="Dihydrodipicolinate Reductase, domain 2"/>
    <property type="match status" value="1"/>
</dbReference>
<feature type="domain" description="GFO/IDH/MocA-like oxidoreductase" evidence="4">
    <location>
        <begin position="131"/>
        <end position="247"/>
    </location>
</feature>
<dbReference type="InterPro" id="IPR050984">
    <property type="entry name" value="Gfo/Idh/MocA_domain"/>
</dbReference>
<dbReference type="InterPro" id="IPR000683">
    <property type="entry name" value="Gfo/Idh/MocA-like_OxRdtase_N"/>
</dbReference>
<dbReference type="EMBL" id="JAAAXJ010000007">
    <property type="protein sequence ID" value="NBJ25695.1"/>
    <property type="molecule type" value="Genomic_DNA"/>
</dbReference>
<dbReference type="Pfam" id="PF01408">
    <property type="entry name" value="GFO_IDH_MocA"/>
    <property type="match status" value="1"/>
</dbReference>
<dbReference type="InterPro" id="IPR055170">
    <property type="entry name" value="GFO_IDH_MocA-like_dom"/>
</dbReference>
<dbReference type="PANTHER" id="PTHR22604:SF105">
    <property type="entry name" value="TRANS-1,2-DIHYDROBENZENE-1,2-DIOL DEHYDROGENASE"/>
    <property type="match status" value="1"/>
</dbReference>
<name>A0ABW9YZN2_9HYPH</name>
<dbReference type="PANTHER" id="PTHR22604">
    <property type="entry name" value="OXIDOREDUCTASES"/>
    <property type="match status" value="1"/>
</dbReference>
<dbReference type="SUPFAM" id="SSF55347">
    <property type="entry name" value="Glyceraldehyde-3-phosphate dehydrogenase-like, C-terminal domain"/>
    <property type="match status" value="1"/>
</dbReference>
<sequence length="332" mass="36050">MKPVRWGVLSTAKIGRFKVVPGMMKSPLCDVVAVASRDEASARAMAGELGIRKAYGSYEALLADPEIEAVYNPLPNHLHVPMTLAAAAAGKHVLCEKPIAISADEAEQLAQASAQVLIAEAFMVRHHPQWHRAREIVREGRIGEARAIQVIFSYFNVDPANIRNRPDIGGGGLLDIGCYAVVAGRYLFEAEPLRVVSLVDRDPSFGVDRTTSALMDFGGGRQLTFTVSTQLVPFQRVQVLGTKGRIEIEIPFNAPPDRPTRIFLDDGSQHGGLSAQAVDFPVLDQYQFQGEAFSRAVRGAEPLAHGLGDALMNMRILDALRRSEATGGWEAV</sequence>
<evidence type="ECO:0000256" key="2">
    <source>
        <dbReference type="ARBA" id="ARBA00023002"/>
    </source>
</evidence>
<evidence type="ECO:0000259" key="3">
    <source>
        <dbReference type="Pfam" id="PF01408"/>
    </source>
</evidence>
<reference evidence="5 6" key="1">
    <citation type="submission" date="2020-01" db="EMBL/GenBank/DDBJ databases">
        <title>Microvirga sp. nov., an arsenate reduction bacterium isolated from Tibet hotspring sediments.</title>
        <authorList>
            <person name="Yuan C.-G."/>
        </authorList>
    </citation>
    <scope>NUCLEOTIDE SEQUENCE [LARGE SCALE GENOMIC DNA]</scope>
    <source>
        <strain evidence="5 6">SYSU G3D203</strain>
    </source>
</reference>
<proteinExistence type="inferred from homology"/>
<evidence type="ECO:0000256" key="1">
    <source>
        <dbReference type="ARBA" id="ARBA00010928"/>
    </source>
</evidence>